<feature type="region of interest" description="Disordered" evidence="1">
    <location>
        <begin position="139"/>
        <end position="158"/>
    </location>
</feature>
<reference evidence="2" key="1">
    <citation type="journal article" date="2019" name="Sci. Rep.">
        <title>Draft genome of Tanacetum cinerariifolium, the natural source of mosquito coil.</title>
        <authorList>
            <person name="Yamashiro T."/>
            <person name="Shiraishi A."/>
            <person name="Satake H."/>
            <person name="Nakayama K."/>
        </authorList>
    </citation>
    <scope>NUCLEOTIDE SEQUENCE</scope>
</reference>
<sequence>MGNGFHNGRSYVDVVKRKHGPHSSDNGVTAEDSENAMEIQPNMALYKNLKCCLMRELRAYETLQNLGSILKADGLGECFIHYIGGFFVLLEWSSEKAAKEDLRRVSKVKINNITHYIKIFEDVIRSSLIKLNFNMDGPVSEEDTKSSQESQSSEETSFEVEFDVEFGDQNYKDDEEIFDQHGLMEGLFGDDLETMVAAGSCSSSGKIL</sequence>
<gene>
    <name evidence="2" type="ORF">Tci_049448</name>
</gene>
<organism evidence="2">
    <name type="scientific">Tanacetum cinerariifolium</name>
    <name type="common">Dalmatian daisy</name>
    <name type="synonym">Chrysanthemum cinerariifolium</name>
    <dbReference type="NCBI Taxonomy" id="118510"/>
    <lineage>
        <taxon>Eukaryota</taxon>
        <taxon>Viridiplantae</taxon>
        <taxon>Streptophyta</taxon>
        <taxon>Embryophyta</taxon>
        <taxon>Tracheophyta</taxon>
        <taxon>Spermatophyta</taxon>
        <taxon>Magnoliopsida</taxon>
        <taxon>eudicotyledons</taxon>
        <taxon>Gunneridae</taxon>
        <taxon>Pentapetalae</taxon>
        <taxon>asterids</taxon>
        <taxon>campanulids</taxon>
        <taxon>Asterales</taxon>
        <taxon>Asteraceae</taxon>
        <taxon>Asteroideae</taxon>
        <taxon>Anthemideae</taxon>
        <taxon>Anthemidinae</taxon>
        <taxon>Tanacetum</taxon>
    </lineage>
</organism>
<evidence type="ECO:0000256" key="1">
    <source>
        <dbReference type="SAM" id="MobiDB-lite"/>
    </source>
</evidence>
<dbReference type="EMBL" id="BKCJ010007480">
    <property type="protein sequence ID" value="GEU77470.1"/>
    <property type="molecule type" value="Genomic_DNA"/>
</dbReference>
<accession>A0A6L2MUG4</accession>
<name>A0A6L2MUG4_TANCI</name>
<dbReference type="AlphaFoldDB" id="A0A6L2MUG4"/>
<proteinExistence type="predicted"/>
<comment type="caution">
    <text evidence="2">The sequence shown here is derived from an EMBL/GenBank/DDBJ whole genome shotgun (WGS) entry which is preliminary data.</text>
</comment>
<protein>
    <submittedName>
        <fullName evidence="2">Uncharacterized protein</fullName>
    </submittedName>
</protein>
<evidence type="ECO:0000313" key="2">
    <source>
        <dbReference type="EMBL" id="GEU77470.1"/>
    </source>
</evidence>